<gene>
    <name evidence="8" type="ORF">HOLleu_33097</name>
</gene>
<dbReference type="Gene3D" id="3.30.450.20">
    <property type="entry name" value="PAS domain"/>
    <property type="match status" value="2"/>
</dbReference>
<protein>
    <submittedName>
        <fullName evidence="8">Aryl hydrocarbon receptor</fullName>
    </submittedName>
</protein>
<dbReference type="InterPro" id="IPR013767">
    <property type="entry name" value="PAS_fold"/>
</dbReference>
<dbReference type="Proteomes" id="UP001152320">
    <property type="component" value="Chromosome 17"/>
</dbReference>
<dbReference type="GO" id="GO:0071456">
    <property type="term" value="P:cellular response to hypoxia"/>
    <property type="evidence" value="ECO:0007669"/>
    <property type="project" value="TreeGrafter"/>
</dbReference>
<organism evidence="8 9">
    <name type="scientific">Holothuria leucospilota</name>
    <name type="common">Black long sea cucumber</name>
    <name type="synonym">Mertensiothuria leucospilota</name>
    <dbReference type="NCBI Taxonomy" id="206669"/>
    <lineage>
        <taxon>Eukaryota</taxon>
        <taxon>Metazoa</taxon>
        <taxon>Echinodermata</taxon>
        <taxon>Eleutherozoa</taxon>
        <taxon>Echinozoa</taxon>
        <taxon>Holothuroidea</taxon>
        <taxon>Aspidochirotacea</taxon>
        <taxon>Aspidochirotida</taxon>
        <taxon>Holothuriidae</taxon>
        <taxon>Holothuria</taxon>
    </lineage>
</organism>
<keyword evidence="3" id="KW-0805">Transcription regulation</keyword>
<feature type="domain" description="PAS" evidence="7">
    <location>
        <begin position="38"/>
        <end position="99"/>
    </location>
</feature>
<dbReference type="PROSITE" id="PS50112">
    <property type="entry name" value="PAS"/>
    <property type="match status" value="2"/>
</dbReference>
<dbReference type="NCBIfam" id="TIGR00229">
    <property type="entry name" value="sensory_box"/>
    <property type="match status" value="1"/>
</dbReference>
<proteinExistence type="predicted"/>
<feature type="region of interest" description="Disordered" evidence="6">
    <location>
        <begin position="314"/>
        <end position="333"/>
    </location>
</feature>
<dbReference type="GO" id="GO:0000977">
    <property type="term" value="F:RNA polymerase II transcription regulatory region sequence-specific DNA binding"/>
    <property type="evidence" value="ECO:0007669"/>
    <property type="project" value="TreeGrafter"/>
</dbReference>
<name>A0A9Q1BH17_HOLLE</name>
<evidence type="ECO:0000256" key="3">
    <source>
        <dbReference type="ARBA" id="ARBA00023015"/>
    </source>
</evidence>
<sequence>MKYFEGGEWLHPSWYRLTFTTNRVEINAFPHHIFFISQSLDSFLLVATADGTILYTTENISTHLGFHPVDLVHRCIYGIVHPDDHSDVKNVLEQNLISEQISEDGPPDDKSQLHTADPKKVSFLCRMKCFNGTSTGYVKMLCNGTMHTLPEAVKSRTSPCQVLFASFQVFSAVTANTDLESNSQVFWTRHKLDFTTTSVDDRIEKVLGMNTSEVLNTSFYQVIHPDDLATVYTCHKAILETEESHIILLRLRNQAGSWVWLHSYGQRVTLENSEEEIVFTHTIASEEHLPFLHQEESARSRYSHEEYLKLISSANQENEQFGNSTSENAQRRRWTSNDTYVVASQLGHKLKDDYSVSLHSPHGACPSSFHQTTDCQSELSTASSDNGQEASQHRTFGQSHHLMNNEYPQQVEGAHHISPDFIGDTSMLAQYSDINPALSMYQMVAHLPPEMYDVNTYRKHALRLMENAHREWYHHRMPTLSHMPTTSSEMYYQHQESMVNQFPNMSGAPPTPPTTPNILSYSQSGSQDPYHHGYNRPSTSWTEHYMNGLQQSQAEYCASYIVNGEVQVKLVRNGMYPWNTNGYYGDSYSSGSKLDHSIGSCRYPYDSVCRRDQDSKPGFESEVSCKHSSRYGYFSGNERLPCPMANTKDGCLARRIPDPEQPLQSQQSYDEAVLSQLPPINSFLGFLQEELPPC</sequence>
<accession>A0A9Q1BH17</accession>
<evidence type="ECO:0000256" key="6">
    <source>
        <dbReference type="SAM" id="MobiDB-lite"/>
    </source>
</evidence>
<evidence type="ECO:0000256" key="4">
    <source>
        <dbReference type="ARBA" id="ARBA00023163"/>
    </source>
</evidence>
<feature type="domain" description="PAS" evidence="7">
    <location>
        <begin position="199"/>
        <end position="242"/>
    </location>
</feature>
<dbReference type="Pfam" id="PF00989">
    <property type="entry name" value="PAS"/>
    <property type="match status" value="1"/>
</dbReference>
<dbReference type="PANTHER" id="PTHR23043:SF17">
    <property type="entry name" value="PROTEIN SIMILAR"/>
    <property type="match status" value="1"/>
</dbReference>
<dbReference type="Pfam" id="PF14598">
    <property type="entry name" value="PAS_11"/>
    <property type="match status" value="1"/>
</dbReference>
<evidence type="ECO:0000256" key="5">
    <source>
        <dbReference type="ARBA" id="ARBA00023242"/>
    </source>
</evidence>
<keyword evidence="2" id="KW-0677">Repeat</keyword>
<feature type="compositionally biased region" description="Polar residues" evidence="6">
    <location>
        <begin position="314"/>
        <end position="328"/>
    </location>
</feature>
<dbReference type="InterPro" id="IPR035965">
    <property type="entry name" value="PAS-like_dom_sf"/>
</dbReference>
<evidence type="ECO:0000313" key="9">
    <source>
        <dbReference type="Proteomes" id="UP001152320"/>
    </source>
</evidence>
<dbReference type="SUPFAM" id="SSF55785">
    <property type="entry name" value="PYP-like sensor domain (PAS domain)"/>
    <property type="match status" value="2"/>
</dbReference>
<dbReference type="CDD" id="cd00130">
    <property type="entry name" value="PAS"/>
    <property type="match status" value="2"/>
</dbReference>
<evidence type="ECO:0000313" key="8">
    <source>
        <dbReference type="EMBL" id="KAJ8025518.1"/>
    </source>
</evidence>
<keyword evidence="5" id="KW-0539">Nucleus</keyword>
<evidence type="ECO:0000259" key="7">
    <source>
        <dbReference type="PROSITE" id="PS50112"/>
    </source>
</evidence>
<comment type="caution">
    <text evidence="8">The sequence shown here is derived from an EMBL/GenBank/DDBJ whole genome shotgun (WGS) entry which is preliminary data.</text>
</comment>
<keyword evidence="9" id="KW-1185">Reference proteome</keyword>
<dbReference type="SMART" id="SM00091">
    <property type="entry name" value="PAS"/>
    <property type="match status" value="2"/>
</dbReference>
<dbReference type="OrthoDB" id="6099906at2759"/>
<dbReference type="InterPro" id="IPR000014">
    <property type="entry name" value="PAS"/>
</dbReference>
<evidence type="ECO:0000256" key="2">
    <source>
        <dbReference type="ARBA" id="ARBA00022737"/>
    </source>
</evidence>
<dbReference type="GO" id="GO:0000981">
    <property type="term" value="F:DNA-binding transcription factor activity, RNA polymerase II-specific"/>
    <property type="evidence" value="ECO:0007669"/>
    <property type="project" value="TreeGrafter"/>
</dbReference>
<dbReference type="PANTHER" id="PTHR23043">
    <property type="entry name" value="HYPOXIA-INDUCIBLE FACTOR 1 ALPHA"/>
    <property type="match status" value="1"/>
</dbReference>
<dbReference type="GO" id="GO:0005634">
    <property type="term" value="C:nucleus"/>
    <property type="evidence" value="ECO:0007669"/>
    <property type="project" value="UniProtKB-SubCell"/>
</dbReference>
<keyword evidence="4" id="KW-0804">Transcription</keyword>
<feature type="region of interest" description="Disordered" evidence="6">
    <location>
        <begin position="367"/>
        <end position="395"/>
    </location>
</feature>
<dbReference type="EMBL" id="JAIZAY010000017">
    <property type="protein sequence ID" value="KAJ8025518.1"/>
    <property type="molecule type" value="Genomic_DNA"/>
</dbReference>
<feature type="compositionally biased region" description="Polar residues" evidence="6">
    <location>
        <begin position="368"/>
        <end position="395"/>
    </location>
</feature>
<keyword evidence="8" id="KW-0675">Receptor</keyword>
<reference evidence="8" key="1">
    <citation type="submission" date="2021-10" db="EMBL/GenBank/DDBJ databases">
        <title>Tropical sea cucumber genome reveals ecological adaptation and Cuvierian tubules defense mechanism.</title>
        <authorList>
            <person name="Chen T."/>
        </authorList>
    </citation>
    <scope>NUCLEOTIDE SEQUENCE</scope>
    <source>
        <strain evidence="8">Nanhai2018</strain>
        <tissue evidence="8">Muscle</tissue>
    </source>
</reference>
<evidence type="ECO:0000256" key="1">
    <source>
        <dbReference type="ARBA" id="ARBA00004123"/>
    </source>
</evidence>
<dbReference type="AlphaFoldDB" id="A0A9Q1BH17"/>
<comment type="subcellular location">
    <subcellularLocation>
        <location evidence="1">Nucleus</location>
    </subcellularLocation>
</comment>